<organism evidence="1 2">
    <name type="scientific">Malaciobacter mytili LMG 24559</name>
    <dbReference type="NCBI Taxonomy" id="1032238"/>
    <lineage>
        <taxon>Bacteria</taxon>
        <taxon>Pseudomonadati</taxon>
        <taxon>Campylobacterota</taxon>
        <taxon>Epsilonproteobacteria</taxon>
        <taxon>Campylobacterales</taxon>
        <taxon>Arcobacteraceae</taxon>
        <taxon>Malaciobacter</taxon>
    </lineage>
</organism>
<dbReference type="EMBL" id="NXID01000016">
    <property type="protein sequence ID" value="RXK16044.1"/>
    <property type="molecule type" value="Genomic_DNA"/>
</dbReference>
<dbReference type="Proteomes" id="UP000290092">
    <property type="component" value="Unassembled WGS sequence"/>
</dbReference>
<comment type="caution">
    <text evidence="1">The sequence shown here is derived from an EMBL/GenBank/DDBJ whole genome shotgun (WGS) entry which is preliminary data.</text>
</comment>
<evidence type="ECO:0000313" key="1">
    <source>
        <dbReference type="EMBL" id="RXK16044.1"/>
    </source>
</evidence>
<dbReference type="KEGG" id="amyt:AMYT_0787"/>
<gene>
    <name evidence="1" type="ORF">CP985_05580</name>
</gene>
<dbReference type="AlphaFoldDB" id="A0AAX2AGA0"/>
<name>A0AAX2AGA0_9BACT</name>
<accession>A0AAX2AGA0</accession>
<protein>
    <recommendedName>
        <fullName evidence="3">Phage tail assembly protein</fullName>
    </recommendedName>
</protein>
<proteinExistence type="predicted"/>
<dbReference type="InterPro" id="IPR019289">
    <property type="entry name" value="Phage_tail_E/E"/>
</dbReference>
<keyword evidence="2" id="KW-1185">Reference proteome</keyword>
<evidence type="ECO:0008006" key="3">
    <source>
        <dbReference type="Google" id="ProtNLM"/>
    </source>
</evidence>
<evidence type="ECO:0000313" key="2">
    <source>
        <dbReference type="Proteomes" id="UP000290092"/>
    </source>
</evidence>
<dbReference type="RefSeq" id="WP_114841255.1">
    <property type="nucleotide sequence ID" value="NZ_CP031219.1"/>
</dbReference>
<dbReference type="Pfam" id="PF10109">
    <property type="entry name" value="Phage_TAC_7"/>
    <property type="match status" value="1"/>
</dbReference>
<reference evidence="1 2" key="1">
    <citation type="submission" date="2017-09" db="EMBL/GenBank/DDBJ databases">
        <title>Genomics of the genus Arcobacter.</title>
        <authorList>
            <person name="Perez-Cataluna A."/>
            <person name="Figueras M.J."/>
            <person name="Salas-Masso N."/>
        </authorList>
    </citation>
    <scope>NUCLEOTIDE SEQUENCE [LARGE SCALE GENOMIC DNA]</scope>
    <source>
        <strain evidence="1 2">CECT 7386</strain>
    </source>
</reference>
<sequence>MSNTVKLKAKLDDVIIELEGELKVGGKPVSKIIMRQPLIKDIKLVNHIEDEIENNATLIANLTGHTVEEIESLPTHIFEALIEGLQSFQSSKEVMS</sequence>